<dbReference type="KEGG" id="tvd:SG34_001625"/>
<dbReference type="AlphaFoldDB" id="A0AAF0C9D7"/>
<proteinExistence type="predicted"/>
<keyword evidence="1" id="KW-0175">Coiled coil</keyword>
<sequence length="170" mass="19258">MTINKYLLTLFCLLMLANIGMLYDLQSGITRDNKPAAANPNIAKDKLGAELDRLIRLESRFEELSAELSLINQALNRLSETSRQNSQGLQDALAYRQNRPEPTQTAQVNQPQVFAGSIEKVFESGVLDEHAWQSMEQDIAAMGKEENKAFWEKMMAKIARDEFIVSDYDN</sequence>
<evidence type="ECO:0000313" key="2">
    <source>
        <dbReference type="EMBL" id="WDE05668.1"/>
    </source>
</evidence>
<accession>A0AAF0C9D7</accession>
<organism evidence="2 3">
    <name type="scientific">Thalassomonas viridans</name>
    <dbReference type="NCBI Taxonomy" id="137584"/>
    <lineage>
        <taxon>Bacteria</taxon>
        <taxon>Pseudomonadati</taxon>
        <taxon>Pseudomonadota</taxon>
        <taxon>Gammaproteobacteria</taxon>
        <taxon>Alteromonadales</taxon>
        <taxon>Colwelliaceae</taxon>
        <taxon>Thalassomonas</taxon>
    </lineage>
</organism>
<keyword evidence="3" id="KW-1185">Reference proteome</keyword>
<reference evidence="2 3" key="2">
    <citation type="journal article" date="2022" name="Mar. Drugs">
        <title>Bioassay-Guided Fractionation Leads to the Detection of Cholic Acid Generated by the Rare Thalassomonas sp.</title>
        <authorList>
            <person name="Pheiffer F."/>
            <person name="Schneider Y.K."/>
            <person name="Hansen E.H."/>
            <person name="Andersen J.H."/>
            <person name="Isaksson J."/>
            <person name="Busche T."/>
            <person name="R C."/>
            <person name="Kalinowski J."/>
            <person name="Zyl L.V."/>
            <person name="Trindade M."/>
        </authorList>
    </citation>
    <scope>NUCLEOTIDE SEQUENCE [LARGE SCALE GENOMIC DNA]</scope>
    <source>
        <strain evidence="2 3">XOM25</strain>
    </source>
</reference>
<reference evidence="2 3" key="1">
    <citation type="journal article" date="2015" name="Genome Announc.">
        <title>Draft Genome Sequences of Marine Isolates of Thalassomonas viridans and Thalassomonas actiniarum.</title>
        <authorList>
            <person name="Olonade I."/>
            <person name="van Zyl L.J."/>
            <person name="Trindade M."/>
        </authorList>
    </citation>
    <scope>NUCLEOTIDE SEQUENCE [LARGE SCALE GENOMIC DNA]</scope>
    <source>
        <strain evidence="2 3">XOM25</strain>
    </source>
</reference>
<gene>
    <name evidence="2" type="ORF">SG34_001625</name>
</gene>
<dbReference type="EMBL" id="CP059733">
    <property type="protein sequence ID" value="WDE05668.1"/>
    <property type="molecule type" value="Genomic_DNA"/>
</dbReference>
<name>A0AAF0C9D7_9GAMM</name>
<protein>
    <submittedName>
        <fullName evidence="2">Uncharacterized protein</fullName>
    </submittedName>
</protein>
<dbReference type="RefSeq" id="WP_044841170.1">
    <property type="nucleotide sequence ID" value="NZ_CP059733.1"/>
</dbReference>
<feature type="coiled-coil region" evidence="1">
    <location>
        <begin position="54"/>
        <end position="81"/>
    </location>
</feature>
<evidence type="ECO:0000313" key="3">
    <source>
        <dbReference type="Proteomes" id="UP000032352"/>
    </source>
</evidence>
<dbReference type="Proteomes" id="UP000032352">
    <property type="component" value="Chromosome"/>
</dbReference>
<evidence type="ECO:0000256" key="1">
    <source>
        <dbReference type="SAM" id="Coils"/>
    </source>
</evidence>